<dbReference type="AlphaFoldDB" id="A0A2S6NM93"/>
<dbReference type="Proteomes" id="UP000239724">
    <property type="component" value="Unassembled WGS sequence"/>
</dbReference>
<evidence type="ECO:0000313" key="2">
    <source>
        <dbReference type="Proteomes" id="UP000239724"/>
    </source>
</evidence>
<comment type="caution">
    <text evidence="1">The sequence shown here is derived from an EMBL/GenBank/DDBJ whole genome shotgun (WGS) entry which is preliminary data.</text>
</comment>
<gene>
    <name evidence="1" type="ORF">CCS01_03955</name>
</gene>
<evidence type="ECO:0000313" key="1">
    <source>
        <dbReference type="EMBL" id="PPQ36977.1"/>
    </source>
</evidence>
<dbReference type="EMBL" id="NHRY01000052">
    <property type="protein sequence ID" value="PPQ36977.1"/>
    <property type="molecule type" value="Genomic_DNA"/>
</dbReference>
<protein>
    <submittedName>
        <fullName evidence="1">Uncharacterized protein</fullName>
    </submittedName>
</protein>
<organism evidence="1 2">
    <name type="scientific">Rhodopila globiformis</name>
    <name type="common">Rhodopseudomonas globiformis</name>
    <dbReference type="NCBI Taxonomy" id="1071"/>
    <lineage>
        <taxon>Bacteria</taxon>
        <taxon>Pseudomonadati</taxon>
        <taxon>Pseudomonadota</taxon>
        <taxon>Alphaproteobacteria</taxon>
        <taxon>Acetobacterales</taxon>
        <taxon>Acetobacteraceae</taxon>
        <taxon>Rhodopila</taxon>
    </lineage>
</organism>
<name>A0A2S6NM93_RHOGL</name>
<accession>A0A2S6NM93</accession>
<reference evidence="1 2" key="1">
    <citation type="journal article" date="2018" name="Arch. Microbiol.">
        <title>New insights into the metabolic potential of the phototrophic purple bacterium Rhodopila globiformis DSM 161(T) from its draft genome sequence and evidence for a vanadium-dependent nitrogenase.</title>
        <authorList>
            <person name="Imhoff J.F."/>
            <person name="Rahn T."/>
            <person name="Kunzel S."/>
            <person name="Neulinger S.C."/>
        </authorList>
    </citation>
    <scope>NUCLEOTIDE SEQUENCE [LARGE SCALE GENOMIC DNA]</scope>
    <source>
        <strain evidence="1 2">DSM 161</strain>
    </source>
</reference>
<keyword evidence="2" id="KW-1185">Reference proteome</keyword>
<sequence length="160" mass="17989">MLAERQCASLSDQSAFELQALRSELMVLATGCHEDARYNAFIRRYQPDLQANERMISSYFRHRYGRAGQTEHDRFVTELANAMSRQGSDMGADFCPHNGMMFNEVLALQSSAELQDYVAGKNLIPASIEVCTPMTASAATVHREKARGRVRAKGKQITRR</sequence>
<proteinExistence type="predicted"/>